<dbReference type="InterPro" id="IPR036291">
    <property type="entry name" value="NAD(P)-bd_dom_sf"/>
</dbReference>
<dbReference type="Gene3D" id="1.20.1290.10">
    <property type="entry name" value="AhpD-like"/>
    <property type="match status" value="1"/>
</dbReference>
<dbReference type="Gene3D" id="3.40.50.720">
    <property type="entry name" value="NAD(P)-binding Rossmann-like Domain"/>
    <property type="match status" value="1"/>
</dbReference>
<organism evidence="5 6">
    <name type="scientific">Aspergillus welwitschiae</name>
    <dbReference type="NCBI Taxonomy" id="1341132"/>
    <lineage>
        <taxon>Eukaryota</taxon>
        <taxon>Fungi</taxon>
        <taxon>Dikarya</taxon>
        <taxon>Ascomycota</taxon>
        <taxon>Pezizomycotina</taxon>
        <taxon>Eurotiomycetes</taxon>
        <taxon>Eurotiomycetidae</taxon>
        <taxon>Eurotiales</taxon>
        <taxon>Aspergillaceae</taxon>
        <taxon>Aspergillus</taxon>
        <taxon>Aspergillus subgen. Circumdati</taxon>
    </lineage>
</organism>
<dbReference type="GeneID" id="38140631"/>
<feature type="domain" description="Carboxymuconolactone decarboxylase-like" evidence="3">
    <location>
        <begin position="328"/>
        <end position="408"/>
    </location>
</feature>
<dbReference type="GO" id="GO:0051920">
    <property type="term" value="F:peroxiredoxin activity"/>
    <property type="evidence" value="ECO:0007669"/>
    <property type="project" value="InterPro"/>
</dbReference>
<dbReference type="AlphaFoldDB" id="A0A3F3PQ47"/>
<dbReference type="Pfam" id="PF02627">
    <property type="entry name" value="CMD"/>
    <property type="match status" value="1"/>
</dbReference>
<evidence type="ECO:0000256" key="2">
    <source>
        <dbReference type="ARBA" id="ARBA00022553"/>
    </source>
</evidence>
<sequence length="423" mass="46793">MTGANGFLGTQILRQLLSHCQVSHVICLVRGDTDDAARQRTIRMAKEALWWTDHHAEKLEVWRGDLALPKLGLDPTRWEILTCGKAVDAIIHNGATVHWTKSYEALEAANVGSSIELLLVALRCPAMRFVYITDGRPWKAHEEGDVVAELSAPDAIPYSQTKLISEVVIRRAATRSLPGTFTTAGTDNIAVINPGWVIGTPTEGYSNTTDYIWRLVATCVKLGVYNAEDAEGWLSISDATTTAEAVLEATFSTRSDILGDEYATHGMAWREFWAILEDMGYKLEGVEVDQLHETLFEEGIKLRRAVVGDTYVDRALAQGSSDFSRPGQELITEWCWGHIWTRPGLERKQRSLLNLGMLIALKAWPELALHTRGAIINGLTEKEISEAVLQATVYCGAPTGIEATKVTERAINEMIANGEYKRS</sequence>
<protein>
    <submittedName>
        <fullName evidence="5">Male sterility protein-domain-containing protein</fullName>
    </submittedName>
</protein>
<dbReference type="Pfam" id="PF07993">
    <property type="entry name" value="NAD_binding_4"/>
    <property type="match status" value="1"/>
</dbReference>
<name>A0A3F3PQ47_9EURO</name>
<keyword evidence="6" id="KW-1185">Reference proteome</keyword>
<dbReference type="PANTHER" id="PTHR44845:SF4">
    <property type="entry name" value="NONRIBOSOMAL PEPTIDE SYNTHASE INPA"/>
    <property type="match status" value="1"/>
</dbReference>
<accession>A0A3F3PQ47</accession>
<dbReference type="Proteomes" id="UP000253729">
    <property type="component" value="Unassembled WGS sequence"/>
</dbReference>
<evidence type="ECO:0000313" key="5">
    <source>
        <dbReference type="EMBL" id="RDH29057.1"/>
    </source>
</evidence>
<dbReference type="RefSeq" id="XP_026622079.1">
    <property type="nucleotide sequence ID" value="XM_026772275.1"/>
</dbReference>
<dbReference type="InterPro" id="IPR003779">
    <property type="entry name" value="CMD-like"/>
</dbReference>
<evidence type="ECO:0000256" key="1">
    <source>
        <dbReference type="ARBA" id="ARBA00022450"/>
    </source>
</evidence>
<dbReference type="InterPro" id="IPR013120">
    <property type="entry name" value="FAR_NAD-bd"/>
</dbReference>
<dbReference type="STRING" id="1341132.A0A3F3PQ47"/>
<dbReference type="EMBL" id="KZ852070">
    <property type="protein sequence ID" value="RDH29057.1"/>
    <property type="molecule type" value="Genomic_DNA"/>
</dbReference>
<dbReference type="InterPro" id="IPR029032">
    <property type="entry name" value="AhpD-like"/>
</dbReference>
<proteinExistence type="predicted"/>
<feature type="domain" description="Thioester reductase (TE)" evidence="4">
    <location>
        <begin position="2"/>
        <end position="227"/>
    </location>
</feature>
<gene>
    <name evidence="5" type="ORF">BDQ94DRAFT_174094</name>
</gene>
<dbReference type="SUPFAM" id="SSF51735">
    <property type="entry name" value="NAD(P)-binding Rossmann-fold domains"/>
    <property type="match status" value="1"/>
</dbReference>
<reference evidence="5 6" key="1">
    <citation type="submission" date="2018-07" db="EMBL/GenBank/DDBJ databases">
        <title>The genomes of Aspergillus section Nigri reveals drivers in fungal speciation.</title>
        <authorList>
            <consortium name="DOE Joint Genome Institute"/>
            <person name="Vesth T.C."/>
            <person name="Nybo J."/>
            <person name="Theobald S."/>
            <person name="Brandl J."/>
            <person name="Frisvad J.C."/>
            <person name="Nielsen K.F."/>
            <person name="Lyhne E.K."/>
            <person name="Kogle M.E."/>
            <person name="Kuo A."/>
            <person name="Riley R."/>
            <person name="Clum A."/>
            <person name="Nolan M."/>
            <person name="Lipzen A."/>
            <person name="Salamov A."/>
            <person name="Henrissat B."/>
            <person name="Wiebenga A."/>
            <person name="De vries R.P."/>
            <person name="Grigoriev I.V."/>
            <person name="Mortensen U.H."/>
            <person name="Andersen M.R."/>
            <person name="Baker S.E."/>
        </authorList>
    </citation>
    <scope>NUCLEOTIDE SEQUENCE [LARGE SCALE GENOMIC DNA]</scope>
    <source>
        <strain evidence="5 6">CBS 139.54b</strain>
    </source>
</reference>
<dbReference type="PANTHER" id="PTHR44845">
    <property type="entry name" value="CARRIER DOMAIN-CONTAINING PROTEIN"/>
    <property type="match status" value="1"/>
</dbReference>
<keyword evidence="1" id="KW-0596">Phosphopantetheine</keyword>
<dbReference type="SUPFAM" id="SSF69118">
    <property type="entry name" value="AhpD-like"/>
    <property type="match status" value="1"/>
</dbReference>
<evidence type="ECO:0000259" key="4">
    <source>
        <dbReference type="Pfam" id="PF07993"/>
    </source>
</evidence>
<keyword evidence="2" id="KW-0597">Phosphoprotein</keyword>
<evidence type="ECO:0000313" key="6">
    <source>
        <dbReference type="Proteomes" id="UP000253729"/>
    </source>
</evidence>
<evidence type="ECO:0000259" key="3">
    <source>
        <dbReference type="Pfam" id="PF02627"/>
    </source>
</evidence>